<reference evidence="1" key="1">
    <citation type="submission" date="2022-08" db="EMBL/GenBank/DDBJ databases">
        <authorList>
            <person name="Li F."/>
        </authorList>
    </citation>
    <scope>NUCLEOTIDE SEQUENCE</scope>
    <source>
        <strain evidence="1">MQZ15Z-1</strain>
    </source>
</reference>
<dbReference type="AlphaFoldDB" id="A0A9X2T0P2"/>
<name>A0A9X2T0P2_9HYPH</name>
<evidence type="ECO:0000313" key="2">
    <source>
        <dbReference type="Proteomes" id="UP001151088"/>
    </source>
</evidence>
<gene>
    <name evidence="1" type="ORF">NVS89_01840</name>
</gene>
<sequence length="228" mass="24340">MTDTSGTTAAAQDPRGRILDSFLALLAERPFERIGLNDVATRADVSLVELRAAFGSTFDMLSTFIRDVDRKVLAGVASEGDEAMAEQPARDRLFDVLMRRMDVLAPHKAALGSLAGSARGNPFFALTLNKLAVRSAQWMLAAAKIDTAGLKGAARAQGLALVYGRTLRTFLHDDDPGLAKTMSTIDRELSKGERALGLLDSFCVLATCGGRRRERPAPAPEPEAPAAA</sequence>
<dbReference type="Proteomes" id="UP001151088">
    <property type="component" value="Unassembled WGS sequence"/>
</dbReference>
<evidence type="ECO:0000313" key="1">
    <source>
        <dbReference type="EMBL" id="MCS0493822.1"/>
    </source>
</evidence>
<dbReference type="EMBL" id="JANTHZ010000001">
    <property type="protein sequence ID" value="MCS0493822.1"/>
    <property type="molecule type" value="Genomic_DNA"/>
</dbReference>
<organism evidence="1 2">
    <name type="scientific">Ancylobacter mangrovi</name>
    <dbReference type="NCBI Taxonomy" id="2972472"/>
    <lineage>
        <taxon>Bacteria</taxon>
        <taxon>Pseudomonadati</taxon>
        <taxon>Pseudomonadota</taxon>
        <taxon>Alphaproteobacteria</taxon>
        <taxon>Hyphomicrobiales</taxon>
        <taxon>Xanthobacteraceae</taxon>
        <taxon>Ancylobacter</taxon>
    </lineage>
</organism>
<dbReference type="SUPFAM" id="SSF46689">
    <property type="entry name" value="Homeodomain-like"/>
    <property type="match status" value="1"/>
</dbReference>
<dbReference type="Gene3D" id="1.10.357.10">
    <property type="entry name" value="Tetracycline Repressor, domain 2"/>
    <property type="match status" value="1"/>
</dbReference>
<dbReference type="RefSeq" id="WP_258730771.1">
    <property type="nucleotide sequence ID" value="NZ_JANTHZ010000001.1"/>
</dbReference>
<comment type="caution">
    <text evidence="1">The sequence shown here is derived from an EMBL/GenBank/DDBJ whole genome shotgun (WGS) entry which is preliminary data.</text>
</comment>
<keyword evidence="2" id="KW-1185">Reference proteome</keyword>
<protein>
    <submittedName>
        <fullName evidence="1">TetR/AcrR family transcriptional regulator</fullName>
    </submittedName>
</protein>
<accession>A0A9X2T0P2</accession>
<proteinExistence type="predicted"/>
<dbReference type="InterPro" id="IPR009057">
    <property type="entry name" value="Homeodomain-like_sf"/>
</dbReference>